<comment type="caution">
    <text evidence="3">The sequence shown here is derived from an EMBL/GenBank/DDBJ whole genome shotgun (WGS) entry which is preliminary data.</text>
</comment>
<protein>
    <recommendedName>
        <fullName evidence="2">Putative Flp pilus-assembly TadG-like N-terminal domain-containing protein</fullName>
    </recommendedName>
</protein>
<proteinExistence type="predicted"/>
<dbReference type="InterPro" id="IPR028087">
    <property type="entry name" value="Tad_N"/>
</dbReference>
<feature type="signal peptide" evidence="1">
    <location>
        <begin position="1"/>
        <end position="22"/>
    </location>
</feature>
<evidence type="ECO:0000313" key="4">
    <source>
        <dbReference type="Proteomes" id="UP000077671"/>
    </source>
</evidence>
<feature type="chain" id="PRO_5035773473" description="Putative Flp pilus-assembly TadG-like N-terminal domain-containing protein" evidence="1">
    <location>
        <begin position="23"/>
        <end position="215"/>
    </location>
</feature>
<dbReference type="EMBL" id="LWDD02003649">
    <property type="protein sequence ID" value="KAE8236651.1"/>
    <property type="molecule type" value="Genomic_DNA"/>
</dbReference>
<evidence type="ECO:0000313" key="3">
    <source>
        <dbReference type="EMBL" id="KAE8236651.1"/>
    </source>
</evidence>
<dbReference type="Pfam" id="PF13400">
    <property type="entry name" value="Tad"/>
    <property type="match status" value="1"/>
</dbReference>
<evidence type="ECO:0000256" key="1">
    <source>
        <dbReference type="SAM" id="SignalP"/>
    </source>
</evidence>
<sequence length="215" mass="22768">MTALILVPVIGVAGLAIDVSNALMVRSTLQAAADAAAIAAVAETSAGVMQAMQMQSDGKLSAAIEDAKKVFMGHAKMSEDYELKNFDVDVVKTGSQLKAVFTFDASVPTMLARILGKTDLTVGGKAEAVFQTDTFRDFYLLLDNTPSMGVGATPTDVNTMVNNTGDKSTAALMDTAKASRKSSNQYRMAVYTFGEKAEDTKLMEVSSLTDNLDQV</sequence>
<reference evidence="3" key="2">
    <citation type="journal article" date="2019" name="IMA Fungus">
        <title>Genome sequencing and comparison of five Tilletia species to identify candidate genes for the detection of regulated species infecting wheat.</title>
        <authorList>
            <person name="Nguyen H.D.T."/>
            <person name="Sultana T."/>
            <person name="Kesanakurti P."/>
            <person name="Hambleton S."/>
        </authorList>
    </citation>
    <scope>NUCLEOTIDE SEQUENCE</scope>
    <source>
        <strain evidence="3">DAOMC 238032</strain>
    </source>
</reference>
<name>A0A8T8SBK2_9BASI</name>
<dbReference type="AlphaFoldDB" id="A0A8T8SBK2"/>
<feature type="non-terminal residue" evidence="3">
    <location>
        <position position="215"/>
    </location>
</feature>
<feature type="domain" description="Putative Flp pilus-assembly TadG-like N-terminal" evidence="2">
    <location>
        <begin position="1"/>
        <end position="42"/>
    </location>
</feature>
<organism evidence="3 4">
    <name type="scientific">Tilletia caries</name>
    <name type="common">wheat bunt fungus</name>
    <dbReference type="NCBI Taxonomy" id="13290"/>
    <lineage>
        <taxon>Eukaryota</taxon>
        <taxon>Fungi</taxon>
        <taxon>Dikarya</taxon>
        <taxon>Basidiomycota</taxon>
        <taxon>Ustilaginomycotina</taxon>
        <taxon>Exobasidiomycetes</taxon>
        <taxon>Tilletiales</taxon>
        <taxon>Tilletiaceae</taxon>
        <taxon>Tilletia</taxon>
    </lineage>
</organism>
<reference evidence="3" key="1">
    <citation type="submission" date="2016-04" db="EMBL/GenBank/DDBJ databases">
        <authorList>
            <person name="Nguyen H.D."/>
            <person name="Kesanakurti P."/>
            <person name="Cullis J."/>
            <person name="Levesque C.A."/>
            <person name="Hambleton S."/>
        </authorList>
    </citation>
    <scope>NUCLEOTIDE SEQUENCE</scope>
    <source>
        <strain evidence="3">DAOMC 238032</strain>
    </source>
</reference>
<keyword evidence="1" id="KW-0732">Signal</keyword>
<evidence type="ECO:0000259" key="2">
    <source>
        <dbReference type="Pfam" id="PF13400"/>
    </source>
</evidence>
<accession>A0A8T8SBK2</accession>
<gene>
    <name evidence="3" type="ORF">A4X03_0g9371</name>
</gene>
<dbReference type="Proteomes" id="UP000077671">
    <property type="component" value="Unassembled WGS sequence"/>
</dbReference>